<dbReference type="EMBL" id="JAEUXJ010000001">
    <property type="protein sequence ID" value="MBL6453798.1"/>
    <property type="molecule type" value="Genomic_DNA"/>
</dbReference>
<protein>
    <submittedName>
        <fullName evidence="2">DUF308 domain-containing protein</fullName>
    </submittedName>
</protein>
<dbReference type="RefSeq" id="WP_202823549.1">
    <property type="nucleotide sequence ID" value="NZ_JAEUXJ010000001.1"/>
</dbReference>
<dbReference type="Proteomes" id="UP000606490">
    <property type="component" value="Unassembled WGS sequence"/>
</dbReference>
<comment type="caution">
    <text evidence="2">The sequence shown here is derived from an EMBL/GenBank/DDBJ whole genome shotgun (WGS) entry which is preliminary data.</text>
</comment>
<dbReference type="InterPro" id="IPR052712">
    <property type="entry name" value="Acid_resist_chaperone_HdeD"/>
</dbReference>
<dbReference type="PANTHER" id="PTHR34989">
    <property type="entry name" value="PROTEIN HDED"/>
    <property type="match status" value="1"/>
</dbReference>
<name>A0ABS1UWE2_9PROT</name>
<feature type="transmembrane region" description="Helical" evidence="1">
    <location>
        <begin position="157"/>
        <end position="180"/>
    </location>
</feature>
<reference evidence="2 3" key="1">
    <citation type="submission" date="2021-01" db="EMBL/GenBank/DDBJ databases">
        <title>Belnapia mucosa sp. nov. and Belnapia arida sp. nov., isolated from the Tabernas Desert (Almeria, Spain).</title>
        <authorList>
            <person name="Molina-Menor E."/>
            <person name="Vidal-Verdu A."/>
            <person name="Calonge A."/>
            <person name="Satari L."/>
            <person name="Pereto Magraner J."/>
            <person name="Porcar Miralles M."/>
        </authorList>
    </citation>
    <scope>NUCLEOTIDE SEQUENCE [LARGE SCALE GENOMIC DNA]</scope>
    <source>
        <strain evidence="2 3">T6</strain>
    </source>
</reference>
<sequence>MALPDAPMTPVGRFPLVRLMARGWWMFVLRGVLAILFGLIAFLMPGLGLAVILGCLAAWMALDGAGTIYQAIWGPPERHGAWFWIDGIISLLAAAALLLAPGASALGLVLVTGFWSIAIGVIRMVLAFRLSSVLMGLFGAISVFIGAWLISAPGPGLLALIWIVGIQAVATGAVLIGLGWRLRRVAHDPHGPALGRG</sequence>
<dbReference type="PANTHER" id="PTHR34989:SF1">
    <property type="entry name" value="PROTEIN HDED"/>
    <property type="match status" value="1"/>
</dbReference>
<evidence type="ECO:0000313" key="3">
    <source>
        <dbReference type="Proteomes" id="UP000606490"/>
    </source>
</evidence>
<accession>A0ABS1UWE2</accession>
<proteinExistence type="predicted"/>
<feature type="transmembrane region" description="Helical" evidence="1">
    <location>
        <begin position="49"/>
        <end position="69"/>
    </location>
</feature>
<feature type="transmembrane region" description="Helical" evidence="1">
    <location>
        <begin position="23"/>
        <end position="43"/>
    </location>
</feature>
<feature type="transmembrane region" description="Helical" evidence="1">
    <location>
        <begin position="133"/>
        <end position="151"/>
    </location>
</feature>
<keyword evidence="3" id="KW-1185">Reference proteome</keyword>
<evidence type="ECO:0000313" key="2">
    <source>
        <dbReference type="EMBL" id="MBL6453798.1"/>
    </source>
</evidence>
<dbReference type="Pfam" id="PF03729">
    <property type="entry name" value="DUF308"/>
    <property type="match status" value="2"/>
</dbReference>
<evidence type="ECO:0000256" key="1">
    <source>
        <dbReference type="SAM" id="Phobius"/>
    </source>
</evidence>
<feature type="transmembrane region" description="Helical" evidence="1">
    <location>
        <begin position="81"/>
        <end position="100"/>
    </location>
</feature>
<organism evidence="2 3">
    <name type="scientific">Belnapia mucosa</name>
    <dbReference type="NCBI Taxonomy" id="2804532"/>
    <lineage>
        <taxon>Bacteria</taxon>
        <taxon>Pseudomonadati</taxon>
        <taxon>Pseudomonadota</taxon>
        <taxon>Alphaproteobacteria</taxon>
        <taxon>Acetobacterales</taxon>
        <taxon>Roseomonadaceae</taxon>
        <taxon>Belnapia</taxon>
    </lineage>
</organism>
<keyword evidence="1" id="KW-0472">Membrane</keyword>
<keyword evidence="1" id="KW-0812">Transmembrane</keyword>
<dbReference type="InterPro" id="IPR005325">
    <property type="entry name" value="DUF308_memb"/>
</dbReference>
<gene>
    <name evidence="2" type="ORF">JMJ55_00600</name>
</gene>
<keyword evidence="1" id="KW-1133">Transmembrane helix</keyword>